<dbReference type="GO" id="GO:0000976">
    <property type="term" value="F:transcription cis-regulatory region binding"/>
    <property type="evidence" value="ECO:0007669"/>
    <property type="project" value="InterPro"/>
</dbReference>
<comment type="caution">
    <text evidence="3">The sequence shown here is derived from an EMBL/GenBank/DDBJ whole genome shotgun (WGS) entry which is preliminary data.</text>
</comment>
<dbReference type="InterPro" id="IPR001346">
    <property type="entry name" value="Interferon_reg_fact_DNA-bd_dom"/>
</dbReference>
<sequence>MQYYKMKPKSKKVIRRRRSSGNMPRSNVLKYIVQCLLYGVHEHMLQWKCFKSRTFVVVFVHKSSQSWNEMYLDLFKALDKMSPSYKNYLKKKNYLCSCKTRCRSNLTKLCDKRYISFIGETKPEKNIRVRCYKINDCVKIEDFYLTNTDSKVNEKNKTQYNERTIIEGFVNINKFPKNENSSKQLFNLSHYLCLSNSFRDLQQLNADINTSPLSVSSIEDECGLQCQSTFMKNFAVSPTHGVTNTVTDYGISEWERQSPSTNNFAVSPTQGVTNTATGYGISEWERQSPSTNNFTVSPTHGVTNTVTDYGISEWERQSPSTNNFAVSPTQGVANTATGYGISEWERQSPSTNNFTVSPTHGVTNTVTDYGISEWERQSPSTNNFAVSPTHGVTNTVTDYGISEWERQSPSTNNFAVSPTQGVTNTATDYGRFESEQKSLYNLISSTCGVSDTLDYGNLELYCRDVNWYQAIEKNEDSLDQWLEEFTKINGEGMKGIHDPFLSSTANDSSYYDEDAPYMEDFLMYES</sequence>
<dbReference type="Proteomes" id="UP001054837">
    <property type="component" value="Unassembled WGS sequence"/>
</dbReference>
<dbReference type="EMBL" id="BPLQ01015518">
    <property type="protein sequence ID" value="GIY88626.1"/>
    <property type="molecule type" value="Genomic_DNA"/>
</dbReference>
<dbReference type="PROSITE" id="PS51507">
    <property type="entry name" value="IRF_2"/>
    <property type="match status" value="1"/>
</dbReference>
<evidence type="ECO:0000259" key="2">
    <source>
        <dbReference type="PROSITE" id="PS51507"/>
    </source>
</evidence>
<keyword evidence="4" id="KW-1185">Reference proteome</keyword>
<feature type="compositionally biased region" description="Basic residues" evidence="1">
    <location>
        <begin position="1"/>
        <end position="19"/>
    </location>
</feature>
<dbReference type="Gene3D" id="1.10.10.10">
    <property type="entry name" value="Winged helix-like DNA-binding domain superfamily/Winged helix DNA-binding domain"/>
    <property type="match status" value="1"/>
</dbReference>
<accession>A0AAV4X0D8</accession>
<dbReference type="InterPro" id="IPR036388">
    <property type="entry name" value="WH-like_DNA-bd_sf"/>
</dbReference>
<feature type="region of interest" description="Disordered" evidence="1">
    <location>
        <begin position="1"/>
        <end position="22"/>
    </location>
</feature>
<protein>
    <recommendedName>
        <fullName evidence="2">IRF tryptophan pentad repeat domain-containing protein</fullName>
    </recommendedName>
</protein>
<reference evidence="3 4" key="1">
    <citation type="submission" date="2021-06" db="EMBL/GenBank/DDBJ databases">
        <title>Caerostris darwini draft genome.</title>
        <authorList>
            <person name="Kono N."/>
            <person name="Arakawa K."/>
        </authorList>
    </citation>
    <scope>NUCLEOTIDE SEQUENCE [LARGE SCALE GENOMIC DNA]</scope>
</reference>
<dbReference type="AlphaFoldDB" id="A0AAV4X0D8"/>
<proteinExistence type="predicted"/>
<feature type="domain" description="IRF tryptophan pentad repeat" evidence="2">
    <location>
        <begin position="25"/>
        <end position="136"/>
    </location>
</feature>
<evidence type="ECO:0000313" key="4">
    <source>
        <dbReference type="Proteomes" id="UP001054837"/>
    </source>
</evidence>
<evidence type="ECO:0000313" key="3">
    <source>
        <dbReference type="EMBL" id="GIY88626.1"/>
    </source>
</evidence>
<name>A0AAV4X0D8_9ARAC</name>
<evidence type="ECO:0000256" key="1">
    <source>
        <dbReference type="SAM" id="MobiDB-lite"/>
    </source>
</evidence>
<organism evidence="3 4">
    <name type="scientific">Caerostris darwini</name>
    <dbReference type="NCBI Taxonomy" id="1538125"/>
    <lineage>
        <taxon>Eukaryota</taxon>
        <taxon>Metazoa</taxon>
        <taxon>Ecdysozoa</taxon>
        <taxon>Arthropoda</taxon>
        <taxon>Chelicerata</taxon>
        <taxon>Arachnida</taxon>
        <taxon>Araneae</taxon>
        <taxon>Araneomorphae</taxon>
        <taxon>Entelegynae</taxon>
        <taxon>Araneoidea</taxon>
        <taxon>Araneidae</taxon>
        <taxon>Caerostris</taxon>
    </lineage>
</organism>
<gene>
    <name evidence="3" type="ORF">CDAR_513291</name>
</gene>